<evidence type="ECO:0000256" key="6">
    <source>
        <dbReference type="ARBA" id="ARBA00039102"/>
    </source>
</evidence>
<dbReference type="OrthoDB" id="9797931at2"/>
<evidence type="ECO:0000256" key="3">
    <source>
        <dbReference type="ARBA" id="ARBA00037678"/>
    </source>
</evidence>
<dbReference type="InterPro" id="IPR036291">
    <property type="entry name" value="NAD(P)-bd_dom_sf"/>
</dbReference>
<keyword evidence="2" id="KW-0560">Oxidoreductase</keyword>
<evidence type="ECO:0000313" key="13">
    <source>
        <dbReference type="Proteomes" id="UP000270471"/>
    </source>
</evidence>
<dbReference type="Pfam" id="PF00107">
    <property type="entry name" value="ADH_zinc_N"/>
    <property type="match status" value="1"/>
</dbReference>
<evidence type="ECO:0000256" key="4">
    <source>
        <dbReference type="ARBA" id="ARBA00037908"/>
    </source>
</evidence>
<accession>A0A3M0IA00</accession>
<dbReference type="PANTHER" id="PTHR43401">
    <property type="entry name" value="L-THREONINE 3-DEHYDROGENASE"/>
    <property type="match status" value="1"/>
</dbReference>
<reference evidence="12 13" key="1">
    <citation type="submission" date="2017-11" db="EMBL/GenBank/DDBJ databases">
        <title>Draft genome of actinobacteria isolated from guarana (Paullinia cupana (Mart.) Ducke.</title>
        <authorList>
            <person name="Siqueira K.A."/>
            <person name="Liotti R.G."/>
            <person name="Mendes T.A.O."/>
            <person name="Soares M.A."/>
        </authorList>
    </citation>
    <scope>NUCLEOTIDE SEQUENCE [LARGE SCALE GENOMIC DNA]</scope>
    <source>
        <strain evidence="12 13">193</strain>
    </source>
</reference>
<proteinExistence type="inferred from homology"/>
<comment type="similarity">
    <text evidence="5">Belongs to the zinc-containing alcohol dehydrogenase family. DOIA dehydrogenase subfamily.</text>
</comment>
<dbReference type="PANTHER" id="PTHR43401:SF2">
    <property type="entry name" value="L-THREONINE 3-DEHYDROGENASE"/>
    <property type="match status" value="1"/>
</dbReference>
<dbReference type="Pfam" id="PF08240">
    <property type="entry name" value="ADH_N"/>
    <property type="match status" value="1"/>
</dbReference>
<dbReference type="AlphaFoldDB" id="A0A3M0IA00"/>
<gene>
    <name evidence="12" type="ORF">CTZ28_15005</name>
</gene>
<comment type="catalytic activity">
    <reaction evidence="9">
        <text>2-deoxy-scyllo-inosamine + NADP(+) = 3-amino-2,3-dideoxy-scyllo-inosose + NADPH + H(+)</text>
        <dbReference type="Rhea" id="RHEA:33879"/>
        <dbReference type="ChEBI" id="CHEBI:15378"/>
        <dbReference type="ChEBI" id="CHEBI:57783"/>
        <dbReference type="ChEBI" id="CHEBI:58349"/>
        <dbReference type="ChEBI" id="CHEBI:65002"/>
        <dbReference type="ChEBI" id="CHEBI:65003"/>
        <dbReference type="EC" id="1.1.1.329"/>
    </reaction>
</comment>
<evidence type="ECO:0000259" key="11">
    <source>
        <dbReference type="Pfam" id="PF08240"/>
    </source>
</evidence>
<keyword evidence="13" id="KW-1185">Reference proteome</keyword>
<comment type="catalytic activity">
    <reaction evidence="8">
        <text>2-deoxy-scyllo-inosamine + NAD(+) = 3-amino-2,3-dideoxy-scyllo-inosose + NADH + H(+)</text>
        <dbReference type="Rhea" id="RHEA:33883"/>
        <dbReference type="ChEBI" id="CHEBI:15378"/>
        <dbReference type="ChEBI" id="CHEBI:57540"/>
        <dbReference type="ChEBI" id="CHEBI:57945"/>
        <dbReference type="ChEBI" id="CHEBI:65002"/>
        <dbReference type="ChEBI" id="CHEBI:65003"/>
        <dbReference type="EC" id="1.1.1.329"/>
    </reaction>
</comment>
<evidence type="ECO:0000256" key="8">
    <source>
        <dbReference type="ARBA" id="ARBA00048685"/>
    </source>
</evidence>
<evidence type="ECO:0000256" key="9">
    <source>
        <dbReference type="ARBA" id="ARBA00049085"/>
    </source>
</evidence>
<comment type="pathway">
    <text evidence="4">Metabolic intermediate biosynthesis; 2-deoxystreptamine biosynthesis; 2-deoxystreptamine from D-glucose 6-phosphate: step 3/4.</text>
</comment>
<comment type="cofactor">
    <cofactor evidence="1">
        <name>Zn(2+)</name>
        <dbReference type="ChEBI" id="CHEBI:29105"/>
    </cofactor>
</comment>
<dbReference type="SUPFAM" id="SSF51735">
    <property type="entry name" value="NAD(P)-binding Rossmann-fold domains"/>
    <property type="match status" value="1"/>
</dbReference>
<comment type="caution">
    <text evidence="12">The sequence shown here is derived from an EMBL/GenBank/DDBJ whole genome shotgun (WGS) entry which is preliminary data.</text>
</comment>
<dbReference type="Proteomes" id="UP000270471">
    <property type="component" value="Unassembled WGS sequence"/>
</dbReference>
<dbReference type="InterPro" id="IPR050129">
    <property type="entry name" value="Zn_alcohol_dh"/>
</dbReference>
<comment type="function">
    <text evidence="3">Catalyzes the oxidation of 2-deoxy-scyllo-inosamine (DOIA) with NAD(+) or NADP(+), forming 3-amino-2,3-dideoxy-scyllo-inosose (amino-DOI).</text>
</comment>
<dbReference type="GO" id="GO:0016491">
    <property type="term" value="F:oxidoreductase activity"/>
    <property type="evidence" value="ECO:0007669"/>
    <property type="project" value="UniProtKB-KW"/>
</dbReference>
<evidence type="ECO:0000256" key="5">
    <source>
        <dbReference type="ARBA" id="ARBA00038004"/>
    </source>
</evidence>
<evidence type="ECO:0000256" key="7">
    <source>
        <dbReference type="ARBA" id="ARBA00039387"/>
    </source>
</evidence>
<dbReference type="EMBL" id="PENI01000008">
    <property type="protein sequence ID" value="RMB85148.1"/>
    <property type="molecule type" value="Genomic_DNA"/>
</dbReference>
<dbReference type="InterPro" id="IPR013154">
    <property type="entry name" value="ADH-like_N"/>
</dbReference>
<feature type="domain" description="Alcohol dehydrogenase-like N-terminal" evidence="11">
    <location>
        <begin position="23"/>
        <end position="136"/>
    </location>
</feature>
<dbReference type="InterPro" id="IPR013149">
    <property type="entry name" value="ADH-like_C"/>
</dbReference>
<dbReference type="Gene3D" id="3.40.50.720">
    <property type="entry name" value="NAD(P)-binding Rossmann-like Domain"/>
    <property type="match status" value="1"/>
</dbReference>
<organism evidence="12 13">
    <name type="scientific">Streptomyces shenzhenensis</name>
    <dbReference type="NCBI Taxonomy" id="943815"/>
    <lineage>
        <taxon>Bacteria</taxon>
        <taxon>Bacillati</taxon>
        <taxon>Actinomycetota</taxon>
        <taxon>Actinomycetes</taxon>
        <taxon>Kitasatosporales</taxon>
        <taxon>Streptomycetaceae</taxon>
        <taxon>Streptomyces</taxon>
    </lineage>
</organism>
<evidence type="ECO:0000256" key="1">
    <source>
        <dbReference type="ARBA" id="ARBA00001947"/>
    </source>
</evidence>
<protein>
    <recommendedName>
        <fullName evidence="7">2-deoxy-scyllo-inosamine dehydrogenase</fullName>
        <ecNumber evidence="6">1.1.1.329</ecNumber>
    </recommendedName>
</protein>
<evidence type="ECO:0000259" key="10">
    <source>
        <dbReference type="Pfam" id="PF00107"/>
    </source>
</evidence>
<evidence type="ECO:0000256" key="2">
    <source>
        <dbReference type="ARBA" id="ARBA00023002"/>
    </source>
</evidence>
<sequence>MRAIRWAGPGELAQDTVPVPAPGPGWVLVKVTRVGICGSDLAIWHGEHARARPGVIIGHEFTGVVEDAPGSTGLEAGTHVAIRPLIACHDRGTTPPCRPCAAGNSHVCAHLGLYGVDEPGGLAQYVQVRAEAAHPIGGDVPDERAVLAEPLAVAVHAVARSGLRPDDTVAVFGAGPIGLLTALVARHRGAHRIILVEPNAWRRDVAEQRGFTVLPAGPETPERVRDLTGGDGADIVFDSAGHASVALQVTDAARIQGTIVVAGVHKQPPAVDLRAVNFAEQRLIGTRVYAREDFLAAIGLLEKDELRLATLPVTTFPLSHSQDAFHAAGQGEGSVKILIDPNHQGS</sequence>
<dbReference type="SUPFAM" id="SSF50129">
    <property type="entry name" value="GroES-like"/>
    <property type="match status" value="1"/>
</dbReference>
<dbReference type="EC" id="1.1.1.329" evidence="6"/>
<feature type="domain" description="Alcohol dehydrogenase-like C-terminal" evidence="10">
    <location>
        <begin position="176"/>
        <end position="302"/>
    </location>
</feature>
<dbReference type="Gene3D" id="3.90.180.10">
    <property type="entry name" value="Medium-chain alcohol dehydrogenases, catalytic domain"/>
    <property type="match status" value="1"/>
</dbReference>
<evidence type="ECO:0000313" key="12">
    <source>
        <dbReference type="EMBL" id="RMB85148.1"/>
    </source>
</evidence>
<name>A0A3M0IA00_9ACTN</name>
<dbReference type="InterPro" id="IPR011032">
    <property type="entry name" value="GroES-like_sf"/>
</dbReference>